<feature type="non-terminal residue" evidence="1">
    <location>
        <position position="120"/>
    </location>
</feature>
<comment type="caution">
    <text evidence="1">The sequence shown here is derived from an EMBL/GenBank/DDBJ whole genome shotgun (WGS) entry which is preliminary data.</text>
</comment>
<evidence type="ECO:0000313" key="2">
    <source>
        <dbReference type="Proteomes" id="UP000317257"/>
    </source>
</evidence>
<evidence type="ECO:0000313" key="1">
    <source>
        <dbReference type="EMBL" id="TWU70336.1"/>
    </source>
</evidence>
<dbReference type="Proteomes" id="UP000317257">
    <property type="component" value="Unassembled WGS sequence"/>
</dbReference>
<accession>A0A5C6G3H6</accession>
<name>A0A5C6G3H6_METRR</name>
<gene>
    <name evidence="1" type="ORF">ED733_000010</name>
</gene>
<dbReference type="AlphaFoldDB" id="A0A5C6G3H6"/>
<organism evidence="1 2">
    <name type="scientific">Metarhizium rileyi (strain RCEF 4871)</name>
    <name type="common">Nomuraea rileyi</name>
    <dbReference type="NCBI Taxonomy" id="1649241"/>
    <lineage>
        <taxon>Eukaryota</taxon>
        <taxon>Fungi</taxon>
        <taxon>Dikarya</taxon>
        <taxon>Ascomycota</taxon>
        <taxon>Pezizomycotina</taxon>
        <taxon>Sordariomycetes</taxon>
        <taxon>Hypocreomycetidae</taxon>
        <taxon>Hypocreales</taxon>
        <taxon>Clavicipitaceae</taxon>
        <taxon>Metarhizium</taxon>
    </lineage>
</organism>
<protein>
    <submittedName>
        <fullName evidence="1">Uncharacterized protein</fullName>
    </submittedName>
</protein>
<dbReference type="EMBL" id="SBHS01000184">
    <property type="protein sequence ID" value="TWU70336.1"/>
    <property type="molecule type" value="Genomic_DNA"/>
</dbReference>
<sequence>MASALEQPNFARAADALHVLAREVQLCPTIQASRDAARLDRIFDELGALRRTLETSLGTVAERLGALERSSKVIQQNVPALVYNGHVRHHGVKLAPLHSPVTGELVEATSVTLEELDNMP</sequence>
<proteinExistence type="predicted"/>
<reference evidence="2" key="1">
    <citation type="submission" date="2018-12" db="EMBL/GenBank/DDBJ databases">
        <title>The complete genome of Metarhizium rileyi, a key fungal pathogen of Lepidoptera.</title>
        <authorList>
            <person name="Binneck E."/>
            <person name="Lastra C.C.L."/>
            <person name="Sosa-Gomez D.R."/>
        </authorList>
    </citation>
    <scope>NUCLEOTIDE SEQUENCE [LARGE SCALE GENOMIC DNA]</scope>
    <source>
        <strain evidence="2">Cep018-CH2</strain>
    </source>
</reference>